<evidence type="ECO:0000313" key="2">
    <source>
        <dbReference type="EMBL" id="NHN29295.1"/>
    </source>
</evidence>
<protein>
    <recommendedName>
        <fullName evidence="1">DUF5710 domain-containing protein</fullName>
    </recommendedName>
</protein>
<gene>
    <name evidence="2" type="ORF">G9U52_05550</name>
</gene>
<keyword evidence="3" id="KW-1185">Reference proteome</keyword>
<sequence length="197" mass="22984">MAEQWGIQIHSGYMCHKCDQQMDIMLCYKPTNTIFLFNGYFFQTELAYEKTPTMIGLAKKHGVLLETRYSAFLKKEYIMHVCPHCDTGQGDNYVVVDNQQINSTMMKESFVVEYDAEAELWDEIPLEEWRRRLNDGPAVRPVRLVVPIMEKDRALKLGAIWNPRDKSWFVPGGMDLKPFEQWLPPARAQSQAKELME</sequence>
<name>A0ABX0J664_9BACL</name>
<dbReference type="RefSeq" id="WP_166147125.1">
    <property type="nucleotide sequence ID" value="NZ_JAAOIW010000002.1"/>
</dbReference>
<dbReference type="EMBL" id="JAAOIW010000002">
    <property type="protein sequence ID" value="NHN29295.1"/>
    <property type="molecule type" value="Genomic_DNA"/>
</dbReference>
<dbReference type="Pfam" id="PF18974">
    <property type="entry name" value="DUF5710"/>
    <property type="match status" value="1"/>
</dbReference>
<evidence type="ECO:0000259" key="1">
    <source>
        <dbReference type="Pfam" id="PF18974"/>
    </source>
</evidence>
<organism evidence="2 3">
    <name type="scientific">Paenibacillus agricola</name>
    <dbReference type="NCBI Taxonomy" id="2716264"/>
    <lineage>
        <taxon>Bacteria</taxon>
        <taxon>Bacillati</taxon>
        <taxon>Bacillota</taxon>
        <taxon>Bacilli</taxon>
        <taxon>Bacillales</taxon>
        <taxon>Paenibacillaceae</taxon>
        <taxon>Paenibacillus</taxon>
    </lineage>
</organism>
<proteinExistence type="predicted"/>
<dbReference type="InterPro" id="IPR043764">
    <property type="entry name" value="DUF5710"/>
</dbReference>
<evidence type="ECO:0000313" key="3">
    <source>
        <dbReference type="Proteomes" id="UP001165962"/>
    </source>
</evidence>
<accession>A0ABX0J664</accession>
<feature type="domain" description="DUF5710" evidence="1">
    <location>
        <begin position="144"/>
        <end position="184"/>
    </location>
</feature>
<comment type="caution">
    <text evidence="2">The sequence shown here is derived from an EMBL/GenBank/DDBJ whole genome shotgun (WGS) entry which is preliminary data.</text>
</comment>
<reference evidence="2" key="1">
    <citation type="submission" date="2020-03" db="EMBL/GenBank/DDBJ databases">
        <title>Draft sequencing of Paenibacilllus sp. S3N08.</title>
        <authorList>
            <person name="Kim D.-U."/>
        </authorList>
    </citation>
    <scope>NUCLEOTIDE SEQUENCE</scope>
    <source>
        <strain evidence="2">S3N08</strain>
    </source>
</reference>
<dbReference type="Proteomes" id="UP001165962">
    <property type="component" value="Unassembled WGS sequence"/>
</dbReference>